<feature type="transmembrane region" description="Helical" evidence="4">
    <location>
        <begin position="126"/>
        <end position="145"/>
    </location>
</feature>
<evidence type="ECO:0000256" key="2">
    <source>
        <dbReference type="ARBA" id="ARBA00023125"/>
    </source>
</evidence>
<keyword evidence="1" id="KW-0805">Transcription regulation</keyword>
<dbReference type="InterPro" id="IPR018060">
    <property type="entry name" value="HTH_AraC"/>
</dbReference>
<feature type="transmembrane region" description="Helical" evidence="4">
    <location>
        <begin position="197"/>
        <end position="215"/>
    </location>
</feature>
<feature type="transmembrane region" description="Helical" evidence="4">
    <location>
        <begin position="34"/>
        <end position="56"/>
    </location>
</feature>
<keyword evidence="7" id="KW-1185">Reference proteome</keyword>
<name>A0A2T7BLX2_9BACT</name>
<dbReference type="GO" id="GO:0043565">
    <property type="term" value="F:sequence-specific DNA binding"/>
    <property type="evidence" value="ECO:0007669"/>
    <property type="project" value="InterPro"/>
</dbReference>
<gene>
    <name evidence="6" type="ORF">DCC81_04120</name>
</gene>
<dbReference type="PANTHER" id="PTHR43280">
    <property type="entry name" value="ARAC-FAMILY TRANSCRIPTIONAL REGULATOR"/>
    <property type="match status" value="1"/>
</dbReference>
<feature type="transmembrane region" description="Helical" evidence="4">
    <location>
        <begin position="165"/>
        <end position="185"/>
    </location>
</feature>
<keyword evidence="2" id="KW-0238">DNA-binding</keyword>
<evidence type="ECO:0000256" key="4">
    <source>
        <dbReference type="SAM" id="Phobius"/>
    </source>
</evidence>
<dbReference type="EMBL" id="QCYK01000001">
    <property type="protein sequence ID" value="PUZ28678.1"/>
    <property type="molecule type" value="Genomic_DNA"/>
</dbReference>
<evidence type="ECO:0000256" key="3">
    <source>
        <dbReference type="ARBA" id="ARBA00023163"/>
    </source>
</evidence>
<comment type="caution">
    <text evidence="6">The sequence shown here is derived from an EMBL/GenBank/DDBJ whole genome shotgun (WGS) entry which is preliminary data.</text>
</comment>
<keyword evidence="4" id="KW-0472">Membrane</keyword>
<evidence type="ECO:0000313" key="6">
    <source>
        <dbReference type="EMBL" id="PUZ28678.1"/>
    </source>
</evidence>
<organism evidence="6 7">
    <name type="scientific">Chitinophaga parva</name>
    <dbReference type="NCBI Taxonomy" id="2169414"/>
    <lineage>
        <taxon>Bacteria</taxon>
        <taxon>Pseudomonadati</taxon>
        <taxon>Bacteroidota</taxon>
        <taxon>Chitinophagia</taxon>
        <taxon>Chitinophagales</taxon>
        <taxon>Chitinophagaceae</taxon>
        <taxon>Chitinophaga</taxon>
    </lineage>
</organism>
<sequence>MNYVIFLGLCQALIALFLLPASRAKRPANEWLRWLLACICLHLTFKFIIFTAVPFVEMRRTFNTFVGLAYGPLLWIFARKVHNDRFKPFRYWYIFLPAIVGAFGYLFVAISTMVRGQLPLVFLDVYNKYVLYCSYGMAVFPILTLRVSRRLSAFWNIERRLLRQFSVILVSLSCIAVTGTLLPYVNGLGLDPDVTNIAIRIFVYAQLMVGCVLIIQYELSLQRILGQTTPPAALPEEAVPPAAVGAFAAGALIPHPTRPVVIHTEMPPGPAPLAAGPHTLLVIAEANPEEEAPARKSLLDADQLMALKMRLIQLMEKQKIYTDPDLSLEKLAALLQVPRNQASELINTGVGKSFYQFVNEYRIREVVRLLDKCIRHGATPNILSLAFEAGFHSKSSFNGYFKKVTGYTPSAYLKRDHVTRLLAQTGYR</sequence>
<dbReference type="Gene3D" id="1.10.10.60">
    <property type="entry name" value="Homeodomain-like"/>
    <property type="match status" value="2"/>
</dbReference>
<dbReference type="InterPro" id="IPR009057">
    <property type="entry name" value="Homeodomain-like_sf"/>
</dbReference>
<dbReference type="AlphaFoldDB" id="A0A2T7BLX2"/>
<dbReference type="SMART" id="SM00342">
    <property type="entry name" value="HTH_ARAC"/>
    <property type="match status" value="1"/>
</dbReference>
<dbReference type="RefSeq" id="WP_108685317.1">
    <property type="nucleotide sequence ID" value="NZ_QCYK01000001.1"/>
</dbReference>
<keyword evidence="3" id="KW-0804">Transcription</keyword>
<feature type="domain" description="HTH araC/xylS-type" evidence="5">
    <location>
        <begin position="309"/>
        <end position="415"/>
    </location>
</feature>
<keyword evidence="4" id="KW-1133">Transmembrane helix</keyword>
<protein>
    <recommendedName>
        <fullName evidence="5">HTH araC/xylS-type domain-containing protein</fullName>
    </recommendedName>
</protein>
<evidence type="ECO:0000313" key="7">
    <source>
        <dbReference type="Proteomes" id="UP000244450"/>
    </source>
</evidence>
<feature type="transmembrane region" description="Helical" evidence="4">
    <location>
        <begin position="91"/>
        <end position="114"/>
    </location>
</feature>
<keyword evidence="4" id="KW-0812">Transmembrane</keyword>
<dbReference type="GO" id="GO:0003700">
    <property type="term" value="F:DNA-binding transcription factor activity"/>
    <property type="evidence" value="ECO:0007669"/>
    <property type="project" value="InterPro"/>
</dbReference>
<reference evidence="6 7" key="1">
    <citation type="submission" date="2018-04" db="EMBL/GenBank/DDBJ databases">
        <title>Chitinophaga fuyangensis sp. nov., isolated from soil in a chemical factory.</title>
        <authorList>
            <person name="Chen K."/>
        </authorList>
    </citation>
    <scope>NUCLEOTIDE SEQUENCE [LARGE SCALE GENOMIC DNA]</scope>
    <source>
        <strain evidence="6 7">LY-1</strain>
    </source>
</reference>
<dbReference type="SUPFAM" id="SSF46689">
    <property type="entry name" value="Homeodomain-like"/>
    <property type="match status" value="1"/>
</dbReference>
<dbReference type="PANTHER" id="PTHR43280:SF29">
    <property type="entry name" value="ARAC-FAMILY TRANSCRIPTIONAL REGULATOR"/>
    <property type="match status" value="1"/>
</dbReference>
<dbReference type="OrthoDB" id="5492415at2"/>
<evidence type="ECO:0000256" key="1">
    <source>
        <dbReference type="ARBA" id="ARBA00023015"/>
    </source>
</evidence>
<evidence type="ECO:0000259" key="5">
    <source>
        <dbReference type="PROSITE" id="PS01124"/>
    </source>
</evidence>
<dbReference type="Proteomes" id="UP000244450">
    <property type="component" value="Unassembled WGS sequence"/>
</dbReference>
<dbReference type="Pfam" id="PF12833">
    <property type="entry name" value="HTH_18"/>
    <property type="match status" value="1"/>
</dbReference>
<accession>A0A2T7BLX2</accession>
<proteinExistence type="predicted"/>
<dbReference type="PROSITE" id="PS01124">
    <property type="entry name" value="HTH_ARAC_FAMILY_2"/>
    <property type="match status" value="1"/>
</dbReference>